<name>A0ABU2L129_9ACTN</name>
<dbReference type="Pfam" id="PF07638">
    <property type="entry name" value="Sigma70_ECF"/>
    <property type="match status" value="1"/>
</dbReference>
<reference evidence="3" key="1">
    <citation type="submission" date="2023-07" db="EMBL/GenBank/DDBJ databases">
        <title>30 novel species of actinomycetes from the DSMZ collection.</title>
        <authorList>
            <person name="Nouioui I."/>
        </authorList>
    </citation>
    <scope>NUCLEOTIDE SEQUENCE [LARGE SCALE GENOMIC DNA]</scope>
    <source>
        <strain evidence="3">DSM 45055</strain>
    </source>
</reference>
<dbReference type="InterPro" id="IPR053812">
    <property type="entry name" value="HTH_Sigma70_ECF-like"/>
</dbReference>
<proteinExistence type="predicted"/>
<feature type="domain" description="RNA polymerase sigma-70 ECF-like HTH" evidence="1">
    <location>
        <begin position="42"/>
        <end position="124"/>
    </location>
</feature>
<dbReference type="Proteomes" id="UP001183226">
    <property type="component" value="Unassembled WGS sequence"/>
</dbReference>
<sequence length="127" mass="14060">MIVPDHIASEPHPVRREARCRRCARPGPAADTRCAAETGVCRARGSRRRLGGMEEDSIASLMESARGESPLLALRAAVELRGELERLEAIQVRRARTQGYTWSEIAVTLGISKQAVHKKYGGARRER</sequence>
<evidence type="ECO:0000259" key="1">
    <source>
        <dbReference type="Pfam" id="PF07638"/>
    </source>
</evidence>
<comment type="caution">
    <text evidence="2">The sequence shown here is derived from an EMBL/GenBank/DDBJ whole genome shotgun (WGS) entry which is preliminary data.</text>
</comment>
<evidence type="ECO:0000313" key="3">
    <source>
        <dbReference type="Proteomes" id="UP001183226"/>
    </source>
</evidence>
<dbReference type="EMBL" id="JAVREK010000043">
    <property type="protein sequence ID" value="MDT0305267.1"/>
    <property type="molecule type" value="Genomic_DNA"/>
</dbReference>
<gene>
    <name evidence="2" type="ORF">RM446_24345</name>
</gene>
<organism evidence="2 3">
    <name type="scientific">Streptomonospora wellingtoniae</name>
    <dbReference type="NCBI Taxonomy" id="3075544"/>
    <lineage>
        <taxon>Bacteria</taxon>
        <taxon>Bacillati</taxon>
        <taxon>Actinomycetota</taxon>
        <taxon>Actinomycetes</taxon>
        <taxon>Streptosporangiales</taxon>
        <taxon>Nocardiopsidaceae</taxon>
        <taxon>Streptomonospora</taxon>
    </lineage>
</organism>
<dbReference type="RefSeq" id="WP_311547782.1">
    <property type="nucleotide sequence ID" value="NZ_JAVREK010000043.1"/>
</dbReference>
<evidence type="ECO:0000313" key="2">
    <source>
        <dbReference type="EMBL" id="MDT0305267.1"/>
    </source>
</evidence>
<keyword evidence="3" id="KW-1185">Reference proteome</keyword>
<protein>
    <submittedName>
        <fullName evidence="2">ECF-type sigma factor</fullName>
    </submittedName>
</protein>
<accession>A0ABU2L129</accession>